<feature type="compositionally biased region" description="Basic and acidic residues" evidence="1">
    <location>
        <begin position="1"/>
        <end position="27"/>
    </location>
</feature>
<gene>
    <name evidence="2" type="ORF">L3X38_017986</name>
</gene>
<protein>
    <submittedName>
        <fullName evidence="2">Uncharacterized protein</fullName>
    </submittedName>
</protein>
<evidence type="ECO:0000256" key="1">
    <source>
        <dbReference type="SAM" id="MobiDB-lite"/>
    </source>
</evidence>
<dbReference type="Proteomes" id="UP001054821">
    <property type="component" value="Chromosome 3"/>
</dbReference>
<name>A0AAD4W8D6_PRUDU</name>
<sequence length="68" mass="7593">MASQKELDHGDSESRQNASHREEKHASEGVFTLTDLFAAIHAMGETQREIVDRIKELKGSVSKPSKEN</sequence>
<evidence type="ECO:0000313" key="3">
    <source>
        <dbReference type="Proteomes" id="UP001054821"/>
    </source>
</evidence>
<dbReference type="AlphaFoldDB" id="A0AAD4W8D6"/>
<evidence type="ECO:0000313" key="2">
    <source>
        <dbReference type="EMBL" id="KAI5338714.1"/>
    </source>
</evidence>
<reference evidence="2 3" key="1">
    <citation type="journal article" date="2022" name="G3 (Bethesda)">
        <title>Whole-genome sequence and methylome profiling of the almond [Prunus dulcis (Mill.) D.A. Webb] cultivar 'Nonpareil'.</title>
        <authorList>
            <person name="D'Amico-Willman K.M."/>
            <person name="Ouma W.Z."/>
            <person name="Meulia T."/>
            <person name="Sideli G.M."/>
            <person name="Gradziel T.M."/>
            <person name="Fresnedo-Ramirez J."/>
        </authorList>
    </citation>
    <scope>NUCLEOTIDE SEQUENCE [LARGE SCALE GENOMIC DNA]</scope>
    <source>
        <strain evidence="2">Clone GOH B32 T37-40</strain>
    </source>
</reference>
<dbReference type="EMBL" id="JAJFAZ020000003">
    <property type="protein sequence ID" value="KAI5338714.1"/>
    <property type="molecule type" value="Genomic_DNA"/>
</dbReference>
<proteinExistence type="predicted"/>
<keyword evidence="3" id="KW-1185">Reference proteome</keyword>
<accession>A0AAD4W8D6</accession>
<comment type="caution">
    <text evidence="2">The sequence shown here is derived from an EMBL/GenBank/DDBJ whole genome shotgun (WGS) entry which is preliminary data.</text>
</comment>
<organism evidence="2 3">
    <name type="scientific">Prunus dulcis</name>
    <name type="common">Almond</name>
    <name type="synonym">Amygdalus dulcis</name>
    <dbReference type="NCBI Taxonomy" id="3755"/>
    <lineage>
        <taxon>Eukaryota</taxon>
        <taxon>Viridiplantae</taxon>
        <taxon>Streptophyta</taxon>
        <taxon>Embryophyta</taxon>
        <taxon>Tracheophyta</taxon>
        <taxon>Spermatophyta</taxon>
        <taxon>Magnoliopsida</taxon>
        <taxon>eudicotyledons</taxon>
        <taxon>Gunneridae</taxon>
        <taxon>Pentapetalae</taxon>
        <taxon>rosids</taxon>
        <taxon>fabids</taxon>
        <taxon>Rosales</taxon>
        <taxon>Rosaceae</taxon>
        <taxon>Amygdaloideae</taxon>
        <taxon>Amygdaleae</taxon>
        <taxon>Prunus</taxon>
    </lineage>
</organism>
<feature type="region of interest" description="Disordered" evidence="1">
    <location>
        <begin position="1"/>
        <end position="30"/>
    </location>
</feature>